<dbReference type="AlphaFoldDB" id="A0A160V988"/>
<evidence type="ECO:0000256" key="8">
    <source>
        <dbReference type="ARBA" id="ARBA00023136"/>
    </source>
</evidence>
<dbReference type="EMBL" id="FAXA01000282">
    <property type="protein sequence ID" value="CUV02641.1"/>
    <property type="molecule type" value="Genomic_DNA"/>
</dbReference>
<keyword evidence="6 11" id="KW-1133">Transmembrane helix</keyword>
<sequence length="305" mass="32744">MAKGVEAGTVETDRPGGVIGVVNDYVTLTKPPIIVLLVITAIGGMFLAAEGIPPLQALGMVCLGGTLGAGGANAINHFLDQDIDAIMSRTIKRPVAAHRIAPMSALVFGIALNVGAFFVLTYWVNLLAASLTLSATLFYVLVYTGWLKRNTPQNIVIGGAAGAIPPMVGWVAVTGSLDLPALYLFTIVFFWTPPHFWALALMIQNDYQRAGVPMLPVVVGEERTVQNIFMYSMALVALTLLFGASNAVGLVYLASAVALGAVFLAFAWKLKRDYSVRRAKHLYLYSLLYLALLFAVMLADGVYRF</sequence>
<gene>
    <name evidence="12" type="ORF">MGWOODY_Clf1258</name>
</gene>
<dbReference type="PANTHER" id="PTHR43448">
    <property type="entry name" value="PROTOHEME IX FARNESYLTRANSFERASE, MITOCHONDRIAL"/>
    <property type="match status" value="1"/>
</dbReference>
<dbReference type="NCBIfam" id="NF003349">
    <property type="entry name" value="PRK04375.1-2"/>
    <property type="match status" value="1"/>
</dbReference>
<evidence type="ECO:0000256" key="3">
    <source>
        <dbReference type="ARBA" id="ARBA00022475"/>
    </source>
</evidence>
<keyword evidence="5 11" id="KW-0812">Transmembrane</keyword>
<keyword evidence="8 11" id="KW-0472">Membrane</keyword>
<evidence type="ECO:0000256" key="11">
    <source>
        <dbReference type="SAM" id="Phobius"/>
    </source>
</evidence>
<dbReference type="Gene3D" id="1.10.357.140">
    <property type="entry name" value="UbiA prenyltransferase"/>
    <property type="match status" value="1"/>
</dbReference>
<dbReference type="Pfam" id="PF01040">
    <property type="entry name" value="UbiA"/>
    <property type="match status" value="1"/>
</dbReference>
<feature type="transmembrane region" description="Helical" evidence="11">
    <location>
        <begin position="33"/>
        <end position="52"/>
    </location>
</feature>
<feature type="transmembrane region" description="Helical" evidence="11">
    <location>
        <begin position="155"/>
        <end position="175"/>
    </location>
</feature>
<evidence type="ECO:0000256" key="7">
    <source>
        <dbReference type="ARBA" id="ARBA00023133"/>
    </source>
</evidence>
<evidence type="ECO:0000256" key="2">
    <source>
        <dbReference type="ARBA" id="ARBA00004919"/>
    </source>
</evidence>
<dbReference type="GO" id="GO:0006783">
    <property type="term" value="P:heme biosynthetic process"/>
    <property type="evidence" value="ECO:0007669"/>
    <property type="project" value="UniProtKB-KW"/>
</dbReference>
<evidence type="ECO:0000256" key="5">
    <source>
        <dbReference type="ARBA" id="ARBA00022692"/>
    </source>
</evidence>
<keyword evidence="7" id="KW-0350">Heme biosynthesis</keyword>
<feature type="transmembrane region" description="Helical" evidence="11">
    <location>
        <begin position="224"/>
        <end position="244"/>
    </location>
</feature>
<feature type="transmembrane region" description="Helical" evidence="11">
    <location>
        <begin position="58"/>
        <end position="79"/>
    </location>
</feature>
<feature type="transmembrane region" description="Helical" evidence="11">
    <location>
        <begin position="250"/>
        <end position="270"/>
    </location>
</feature>
<organism evidence="12">
    <name type="scientific">hydrothermal vent metagenome</name>
    <dbReference type="NCBI Taxonomy" id="652676"/>
    <lineage>
        <taxon>unclassified sequences</taxon>
        <taxon>metagenomes</taxon>
        <taxon>ecological metagenomes</taxon>
    </lineage>
</organism>
<dbReference type="InterPro" id="IPR006369">
    <property type="entry name" value="Protohaem_IX_farnesylTrfase"/>
</dbReference>
<feature type="transmembrane region" description="Helical" evidence="11">
    <location>
        <begin position="181"/>
        <end position="203"/>
    </location>
</feature>
<feature type="transmembrane region" description="Helical" evidence="11">
    <location>
        <begin position="282"/>
        <end position="303"/>
    </location>
</feature>
<evidence type="ECO:0000256" key="6">
    <source>
        <dbReference type="ARBA" id="ARBA00022989"/>
    </source>
</evidence>
<comment type="subcellular location">
    <subcellularLocation>
        <location evidence="1">Cell membrane</location>
        <topology evidence="1">Multi-pass membrane protein</topology>
    </subcellularLocation>
</comment>
<reference evidence="12" key="1">
    <citation type="submission" date="2015-10" db="EMBL/GenBank/DDBJ databases">
        <authorList>
            <person name="Gilbert D.G."/>
        </authorList>
    </citation>
    <scope>NUCLEOTIDE SEQUENCE</scope>
</reference>
<dbReference type="HAMAP" id="MF_00154">
    <property type="entry name" value="CyoE_CtaB"/>
    <property type="match status" value="1"/>
</dbReference>
<feature type="transmembrane region" description="Helical" evidence="11">
    <location>
        <begin position="126"/>
        <end position="143"/>
    </location>
</feature>
<proteinExistence type="inferred from homology"/>
<dbReference type="GO" id="GO:0008495">
    <property type="term" value="F:protoheme IX farnesyltransferase activity"/>
    <property type="evidence" value="ECO:0007669"/>
    <property type="project" value="InterPro"/>
</dbReference>
<accession>A0A160V988</accession>
<name>A0A160V988_9ZZZZ</name>
<keyword evidence="3" id="KW-1003">Cell membrane</keyword>
<evidence type="ECO:0000256" key="1">
    <source>
        <dbReference type="ARBA" id="ARBA00004651"/>
    </source>
</evidence>
<dbReference type="CDD" id="cd13957">
    <property type="entry name" value="PT_UbiA_Cox10"/>
    <property type="match status" value="1"/>
</dbReference>
<evidence type="ECO:0000256" key="9">
    <source>
        <dbReference type="ARBA" id="ARBA00040810"/>
    </source>
</evidence>
<dbReference type="NCBIfam" id="TIGR01473">
    <property type="entry name" value="cyoE_ctaB"/>
    <property type="match status" value="1"/>
</dbReference>
<dbReference type="InterPro" id="IPR044878">
    <property type="entry name" value="UbiA_sf"/>
</dbReference>
<feature type="transmembrane region" description="Helical" evidence="11">
    <location>
        <begin position="100"/>
        <end position="120"/>
    </location>
</feature>
<evidence type="ECO:0000256" key="4">
    <source>
        <dbReference type="ARBA" id="ARBA00022679"/>
    </source>
</evidence>
<keyword evidence="4 12" id="KW-0808">Transferase</keyword>
<protein>
    <recommendedName>
        <fullName evidence="9">Protoheme IX farnesyltransferase</fullName>
    </recommendedName>
    <alternativeName>
        <fullName evidence="10">Heme B farnesyltransferase</fullName>
    </alternativeName>
</protein>
<dbReference type="GO" id="GO:0005886">
    <property type="term" value="C:plasma membrane"/>
    <property type="evidence" value="ECO:0007669"/>
    <property type="project" value="UniProtKB-SubCell"/>
</dbReference>
<comment type="pathway">
    <text evidence="2">Porphyrin-containing compound metabolism; heme O biosynthesis; heme O from protoheme: step 1/1.</text>
</comment>
<dbReference type="InterPro" id="IPR000537">
    <property type="entry name" value="UbiA_prenyltransferase"/>
</dbReference>
<evidence type="ECO:0000256" key="10">
    <source>
        <dbReference type="ARBA" id="ARBA00042475"/>
    </source>
</evidence>
<dbReference type="FunFam" id="1.10.357.140:FF:000001">
    <property type="entry name" value="Protoheme IX farnesyltransferase"/>
    <property type="match status" value="1"/>
</dbReference>
<evidence type="ECO:0000313" key="12">
    <source>
        <dbReference type="EMBL" id="CUV02641.1"/>
    </source>
</evidence>
<dbReference type="PANTHER" id="PTHR43448:SF7">
    <property type="entry name" value="4-HYDROXYBENZOATE SOLANESYLTRANSFERASE"/>
    <property type="match status" value="1"/>
</dbReference>